<keyword evidence="2" id="KW-1185">Reference proteome</keyword>
<reference evidence="1 2" key="1">
    <citation type="submission" date="2015-01" db="EMBL/GenBank/DDBJ databases">
        <title>Evolution of Trichinella species and genotypes.</title>
        <authorList>
            <person name="Korhonen P.K."/>
            <person name="Edoardo P."/>
            <person name="Giuseppe L.R."/>
            <person name="Gasser R.B."/>
        </authorList>
    </citation>
    <scope>NUCLEOTIDE SEQUENCE [LARGE SCALE GENOMIC DNA]</scope>
    <source>
        <strain evidence="1">ISS120</strain>
    </source>
</reference>
<dbReference type="AlphaFoldDB" id="A0A0V1D609"/>
<protein>
    <submittedName>
        <fullName evidence="1">PiggyBac transposable element-derived protein 3</fullName>
    </submittedName>
</protein>
<gene>
    <name evidence="1" type="primary">PGBD3</name>
    <name evidence="1" type="ORF">T03_6033</name>
</gene>
<dbReference type="PANTHER" id="PTHR47272">
    <property type="entry name" value="DDE_TNP_1_7 DOMAIN-CONTAINING PROTEIN"/>
    <property type="match status" value="1"/>
</dbReference>
<accession>A0A0V1D609</accession>
<dbReference type="STRING" id="45882.A0A0V1D609"/>
<evidence type="ECO:0000313" key="2">
    <source>
        <dbReference type="Proteomes" id="UP000054653"/>
    </source>
</evidence>
<organism evidence="1 2">
    <name type="scientific">Trichinella britovi</name>
    <name type="common">Parasitic roundworm</name>
    <dbReference type="NCBI Taxonomy" id="45882"/>
    <lineage>
        <taxon>Eukaryota</taxon>
        <taxon>Metazoa</taxon>
        <taxon>Ecdysozoa</taxon>
        <taxon>Nematoda</taxon>
        <taxon>Enoplea</taxon>
        <taxon>Dorylaimia</taxon>
        <taxon>Trichinellida</taxon>
        <taxon>Trichinellidae</taxon>
        <taxon>Trichinella</taxon>
    </lineage>
</organism>
<dbReference type="EMBL" id="JYDI01000043">
    <property type="protein sequence ID" value="KRY56435.1"/>
    <property type="molecule type" value="Genomic_DNA"/>
</dbReference>
<name>A0A0V1D609_TRIBR</name>
<proteinExistence type="predicted"/>
<dbReference type="Proteomes" id="UP000054653">
    <property type="component" value="Unassembled WGS sequence"/>
</dbReference>
<evidence type="ECO:0000313" key="1">
    <source>
        <dbReference type="EMBL" id="KRY56435.1"/>
    </source>
</evidence>
<comment type="caution">
    <text evidence="1">The sequence shown here is derived from an EMBL/GenBank/DDBJ whole genome shotgun (WGS) entry which is preliminary data.</text>
</comment>
<sequence>MATFESFLRMLDGGNAVDEETKILLFIYQCPLLIPLTLRLNRTVEASEFLTSNKELVKLRRGSFDYACDGKVHIVKLHDNAVANNWQTYSPLHTVKIAGGMSTKGGMGGVDLLDSLLAVYRPTIRGKKWYWPLFANAINVATVAAWGIHCKVEQRPLSHLEFQRQVTMFAASRNA</sequence>
<dbReference type="PANTHER" id="PTHR47272:SF1">
    <property type="entry name" value="PIGGYBAC TRANSPOSABLE ELEMENT-DERIVED PROTEIN 3-LIKE"/>
    <property type="match status" value="1"/>
</dbReference>